<dbReference type="EMBL" id="JBHSEP010000002">
    <property type="protein sequence ID" value="MFC4597658.1"/>
    <property type="molecule type" value="Genomic_DNA"/>
</dbReference>
<sequence>MRRAFAQLAWGLGFELIDVKISEFDLLPDVVGYGLIVAGLSKLGLRNARYRWARNAAGALLVLSVLSALGLAQTEYSLTGGIEPSVNVLALTGMTLAIELAMYFGICDGIRLDAAERGKMQLAESAGKRWRLAFAAGVVMQLLLPFQLNYSVQEMFPVLLLSATALLISGLSVLFLARRAAREVAANPENGDGDTDGGAGAFVDLRL</sequence>
<keyword evidence="1" id="KW-0812">Transmembrane</keyword>
<keyword evidence="1" id="KW-1133">Transmembrane helix</keyword>
<evidence type="ECO:0000313" key="3">
    <source>
        <dbReference type="Proteomes" id="UP001596028"/>
    </source>
</evidence>
<evidence type="ECO:0000256" key="1">
    <source>
        <dbReference type="SAM" id="Phobius"/>
    </source>
</evidence>
<dbReference type="Proteomes" id="UP001596028">
    <property type="component" value="Unassembled WGS sequence"/>
</dbReference>
<dbReference type="RefSeq" id="WP_378093069.1">
    <property type="nucleotide sequence ID" value="NZ_JBHSEP010000002.1"/>
</dbReference>
<evidence type="ECO:0000313" key="2">
    <source>
        <dbReference type="EMBL" id="MFC4597658.1"/>
    </source>
</evidence>
<organism evidence="2 3">
    <name type="scientific">Cohnella hongkongensis</name>
    <dbReference type="NCBI Taxonomy" id="178337"/>
    <lineage>
        <taxon>Bacteria</taxon>
        <taxon>Bacillati</taxon>
        <taxon>Bacillota</taxon>
        <taxon>Bacilli</taxon>
        <taxon>Bacillales</taxon>
        <taxon>Paenibacillaceae</taxon>
        <taxon>Cohnella</taxon>
    </lineage>
</organism>
<comment type="caution">
    <text evidence="2">The sequence shown here is derived from an EMBL/GenBank/DDBJ whole genome shotgun (WGS) entry which is preliminary data.</text>
</comment>
<feature type="transmembrane region" description="Helical" evidence="1">
    <location>
        <begin position="156"/>
        <end position="177"/>
    </location>
</feature>
<keyword evidence="3" id="KW-1185">Reference proteome</keyword>
<keyword evidence="1" id="KW-0472">Membrane</keyword>
<proteinExistence type="predicted"/>
<reference evidence="3" key="1">
    <citation type="journal article" date="2019" name="Int. J. Syst. Evol. Microbiol.">
        <title>The Global Catalogue of Microorganisms (GCM) 10K type strain sequencing project: providing services to taxonomists for standard genome sequencing and annotation.</title>
        <authorList>
            <consortium name="The Broad Institute Genomics Platform"/>
            <consortium name="The Broad Institute Genome Sequencing Center for Infectious Disease"/>
            <person name="Wu L."/>
            <person name="Ma J."/>
        </authorList>
    </citation>
    <scope>NUCLEOTIDE SEQUENCE [LARGE SCALE GENOMIC DNA]</scope>
    <source>
        <strain evidence="3">CCUG 49571</strain>
    </source>
</reference>
<gene>
    <name evidence="2" type="ORF">ACFO3S_05360</name>
</gene>
<name>A0ABV9F8W6_9BACL</name>
<feature type="transmembrane region" description="Helical" evidence="1">
    <location>
        <begin position="130"/>
        <end position="150"/>
    </location>
</feature>
<feature type="transmembrane region" description="Helical" evidence="1">
    <location>
        <begin position="57"/>
        <end position="76"/>
    </location>
</feature>
<accession>A0ABV9F8W6</accession>
<protein>
    <submittedName>
        <fullName evidence="2">Uncharacterized protein</fullName>
    </submittedName>
</protein>
<feature type="transmembrane region" description="Helical" evidence="1">
    <location>
        <begin position="88"/>
        <end position="110"/>
    </location>
</feature>